<evidence type="ECO:0000313" key="4">
    <source>
        <dbReference type="Proteomes" id="UP001165653"/>
    </source>
</evidence>
<keyword evidence="4" id="KW-1185">Reference proteome</keyword>
<dbReference type="RefSeq" id="WP_264511930.1">
    <property type="nucleotide sequence ID" value="NZ_JAPDDR010000002.1"/>
</dbReference>
<proteinExistence type="predicted"/>
<feature type="transmembrane region" description="Helical" evidence="2">
    <location>
        <begin position="140"/>
        <end position="158"/>
    </location>
</feature>
<keyword evidence="2" id="KW-0472">Membrane</keyword>
<keyword evidence="2" id="KW-1133">Transmembrane helix</keyword>
<name>A0ABT3FZG8_9BACT</name>
<accession>A0ABT3FZG8</accession>
<feature type="region of interest" description="Disordered" evidence="1">
    <location>
        <begin position="1"/>
        <end position="26"/>
    </location>
</feature>
<evidence type="ECO:0000313" key="3">
    <source>
        <dbReference type="EMBL" id="MCW1912971.1"/>
    </source>
</evidence>
<comment type="caution">
    <text evidence="3">The sequence shown here is derived from an EMBL/GenBank/DDBJ whole genome shotgun (WGS) entry which is preliminary data.</text>
</comment>
<dbReference type="EMBL" id="JAPDDR010000002">
    <property type="protein sequence ID" value="MCW1912971.1"/>
    <property type="molecule type" value="Genomic_DNA"/>
</dbReference>
<evidence type="ECO:0000256" key="2">
    <source>
        <dbReference type="SAM" id="Phobius"/>
    </source>
</evidence>
<keyword evidence="2" id="KW-0812">Transmembrane</keyword>
<reference evidence="3" key="1">
    <citation type="submission" date="2022-10" db="EMBL/GenBank/DDBJ databases">
        <title>Luteolibacter sp. GHJ8, whole genome shotgun sequencing project.</title>
        <authorList>
            <person name="Zhao G."/>
            <person name="Shen L."/>
        </authorList>
    </citation>
    <scope>NUCLEOTIDE SEQUENCE</scope>
    <source>
        <strain evidence="3">GHJ8</strain>
    </source>
</reference>
<dbReference type="Proteomes" id="UP001165653">
    <property type="component" value="Unassembled WGS sequence"/>
</dbReference>
<gene>
    <name evidence="3" type="ORF">OJ996_05280</name>
</gene>
<protein>
    <submittedName>
        <fullName evidence="3">Uncharacterized protein</fullName>
    </submittedName>
</protein>
<sequence length="160" mass="17728">MIPEDYKKVPGWGVDADPKNDPTYPMRLRDPDLPRGLSWKRPPLQVATVEILHSNERPGLSAVFGEASPPKGVSGVLRRYAFRHSESAYRHWLPLMAADRIGAIEGIFEDLGTGRVPNIIKEKGWGAEWKFNRKAFATRILLVTAVAGAGALAAWVSIRD</sequence>
<evidence type="ECO:0000256" key="1">
    <source>
        <dbReference type="SAM" id="MobiDB-lite"/>
    </source>
</evidence>
<organism evidence="3 4">
    <name type="scientific">Luteolibacter rhizosphaerae</name>
    <dbReference type="NCBI Taxonomy" id="2989719"/>
    <lineage>
        <taxon>Bacteria</taxon>
        <taxon>Pseudomonadati</taxon>
        <taxon>Verrucomicrobiota</taxon>
        <taxon>Verrucomicrobiia</taxon>
        <taxon>Verrucomicrobiales</taxon>
        <taxon>Verrucomicrobiaceae</taxon>
        <taxon>Luteolibacter</taxon>
    </lineage>
</organism>